<sequence>MWDHAGDRINIIVLSFGIGASNWWPIQYPPSLITHALRGCSWKDQAHMIDECKVIQILTHGPDTGRSALPLARSTCKFLASAWKSWHRPLSRWYSTRLQPEYLSDKRSKLQHGLPCLKSNLASQTRKLRHLGRQWERISIPDFLVALVHQHDL</sequence>
<dbReference type="EMBL" id="MCFL01000043">
    <property type="protein sequence ID" value="ORZ32658.1"/>
    <property type="molecule type" value="Genomic_DNA"/>
</dbReference>
<name>A0A1Y2HDJ6_9FUNG</name>
<gene>
    <name evidence="1" type="ORF">BCR44DRAFT_1230758</name>
</gene>
<dbReference type="AlphaFoldDB" id="A0A1Y2HDJ6"/>
<comment type="caution">
    <text evidence="1">The sequence shown here is derived from an EMBL/GenBank/DDBJ whole genome shotgun (WGS) entry which is preliminary data.</text>
</comment>
<proteinExistence type="predicted"/>
<accession>A0A1Y2HDJ6</accession>
<protein>
    <submittedName>
        <fullName evidence="1">Uncharacterized protein</fullName>
    </submittedName>
</protein>
<reference evidence="1 2" key="1">
    <citation type="submission" date="2016-07" db="EMBL/GenBank/DDBJ databases">
        <title>Pervasive Adenine N6-methylation of Active Genes in Fungi.</title>
        <authorList>
            <consortium name="DOE Joint Genome Institute"/>
            <person name="Mondo S.J."/>
            <person name="Dannebaum R.O."/>
            <person name="Kuo R.C."/>
            <person name="Labutti K."/>
            <person name="Haridas S."/>
            <person name="Kuo A."/>
            <person name="Salamov A."/>
            <person name="Ahrendt S.R."/>
            <person name="Lipzen A."/>
            <person name="Sullivan W."/>
            <person name="Andreopoulos W.B."/>
            <person name="Clum A."/>
            <person name="Lindquist E."/>
            <person name="Daum C."/>
            <person name="Ramamoorthy G.K."/>
            <person name="Gryganskyi A."/>
            <person name="Culley D."/>
            <person name="Magnuson J.K."/>
            <person name="James T.Y."/>
            <person name="O'Malley M.A."/>
            <person name="Stajich J.E."/>
            <person name="Spatafora J.W."/>
            <person name="Visel A."/>
            <person name="Grigoriev I.V."/>
        </authorList>
    </citation>
    <scope>NUCLEOTIDE SEQUENCE [LARGE SCALE GENOMIC DNA]</scope>
    <source>
        <strain evidence="1 2">PL171</strain>
    </source>
</reference>
<dbReference type="Proteomes" id="UP000193411">
    <property type="component" value="Unassembled WGS sequence"/>
</dbReference>
<evidence type="ECO:0000313" key="2">
    <source>
        <dbReference type="Proteomes" id="UP000193411"/>
    </source>
</evidence>
<organism evidence="1 2">
    <name type="scientific">Catenaria anguillulae PL171</name>
    <dbReference type="NCBI Taxonomy" id="765915"/>
    <lineage>
        <taxon>Eukaryota</taxon>
        <taxon>Fungi</taxon>
        <taxon>Fungi incertae sedis</taxon>
        <taxon>Blastocladiomycota</taxon>
        <taxon>Blastocladiomycetes</taxon>
        <taxon>Blastocladiales</taxon>
        <taxon>Catenariaceae</taxon>
        <taxon>Catenaria</taxon>
    </lineage>
</organism>
<keyword evidence="2" id="KW-1185">Reference proteome</keyword>
<evidence type="ECO:0000313" key="1">
    <source>
        <dbReference type="EMBL" id="ORZ32658.1"/>
    </source>
</evidence>